<feature type="coiled-coil region" evidence="1">
    <location>
        <begin position="387"/>
        <end position="414"/>
    </location>
</feature>
<evidence type="ECO:0000313" key="3">
    <source>
        <dbReference type="EMBL" id="CAD5122835.1"/>
    </source>
</evidence>
<feature type="domain" description="Tubulin epsilon and delta complex protein 1" evidence="2">
    <location>
        <begin position="87"/>
        <end position="239"/>
    </location>
</feature>
<dbReference type="InterPro" id="IPR027996">
    <property type="entry name" value="TEDC1_dom"/>
</dbReference>
<dbReference type="Proteomes" id="UP000549394">
    <property type="component" value="Unassembled WGS sequence"/>
</dbReference>
<accession>A0A7I8W4L4</accession>
<dbReference type="AlphaFoldDB" id="A0A7I8W4L4"/>
<dbReference type="Pfam" id="PF14970">
    <property type="entry name" value="TEDC1"/>
    <property type="match status" value="1"/>
</dbReference>
<evidence type="ECO:0000259" key="2">
    <source>
        <dbReference type="Pfam" id="PF14970"/>
    </source>
</evidence>
<dbReference type="InterPro" id="IPR043535">
    <property type="entry name" value="TEDC1"/>
</dbReference>
<keyword evidence="1" id="KW-0175">Coiled coil</keyword>
<keyword evidence="4" id="KW-1185">Reference proteome</keyword>
<dbReference type="PANTHER" id="PTHR35076">
    <property type="entry name" value="TUBULIN EPSILON AND DELTA COMPLEX PROTEIN 1"/>
    <property type="match status" value="1"/>
</dbReference>
<evidence type="ECO:0000313" key="4">
    <source>
        <dbReference type="Proteomes" id="UP000549394"/>
    </source>
</evidence>
<dbReference type="OrthoDB" id="9906141at2759"/>
<reference evidence="3 4" key="1">
    <citation type="submission" date="2020-08" db="EMBL/GenBank/DDBJ databases">
        <authorList>
            <person name="Hejnol A."/>
        </authorList>
    </citation>
    <scope>NUCLEOTIDE SEQUENCE [LARGE SCALE GENOMIC DNA]</scope>
</reference>
<organism evidence="3 4">
    <name type="scientific">Dimorphilus gyrociliatus</name>
    <dbReference type="NCBI Taxonomy" id="2664684"/>
    <lineage>
        <taxon>Eukaryota</taxon>
        <taxon>Metazoa</taxon>
        <taxon>Spiralia</taxon>
        <taxon>Lophotrochozoa</taxon>
        <taxon>Annelida</taxon>
        <taxon>Polychaeta</taxon>
        <taxon>Polychaeta incertae sedis</taxon>
        <taxon>Dinophilidae</taxon>
        <taxon>Dimorphilus</taxon>
    </lineage>
</organism>
<protein>
    <submittedName>
        <fullName evidence="3">DgyrCDS11239</fullName>
    </submittedName>
</protein>
<dbReference type="EMBL" id="CAJFCJ010000018">
    <property type="protein sequence ID" value="CAD5122835.1"/>
    <property type="molecule type" value="Genomic_DNA"/>
</dbReference>
<name>A0A7I8W4L4_9ANNE</name>
<evidence type="ECO:0000256" key="1">
    <source>
        <dbReference type="SAM" id="Coils"/>
    </source>
</evidence>
<comment type="caution">
    <text evidence="3">The sequence shown here is derived from an EMBL/GenBank/DDBJ whole genome shotgun (WGS) entry which is preliminary data.</text>
</comment>
<gene>
    <name evidence="3" type="ORF">DGYR_LOCUS10585</name>
</gene>
<sequence>MAQIRETVELLCKILKENGTSPVKAEVFRLSKFDNPAVTADMWKMLFEVIYFCNYGENDTVCFSAEKEFTKEELVVYTKKEVIKRGHICTEFAGLPTDMSKGSRAILLAFGFILWKESAIPEEFSDLLLRDTDNIDEKVQQLLCLNNKLRYNLRSLLTLQKECTSMQNRMHRATTNSGGIPSSTDRPHLSTLEIYMLNNPDLMKTSVNLLDKDNKRLQHLIEWKSHHETFFLWMDSVLQEKLKSYSKQTPDELSTDSETEKFIHFLNQDYEEKMKTAHDNLHEVISKYQHIVDHLEENILIKDAELTEEHLDNILQDISFEVAVQKVNIALKRCDTASNGDNYSPVFNSGFAKSGEDSEYDFLNPPALFDVPALQLNTESGCSTSVCSDLDFEMSSLKRDLQALQTKLMVQSNKITTDLEDLSSQFSETILTPPISARPTQFM</sequence>
<dbReference type="PANTHER" id="PTHR35076:SF1">
    <property type="entry name" value="TUBULIN EPSILON AND DELTA COMPLEX PROTEIN 1"/>
    <property type="match status" value="1"/>
</dbReference>
<proteinExistence type="predicted"/>